<evidence type="ECO:0000313" key="1">
    <source>
        <dbReference type="EMBL" id="SFF42926.1"/>
    </source>
</evidence>
<dbReference type="RefSeq" id="WP_175527311.1">
    <property type="nucleotide sequence ID" value="NZ_FOND01000013.1"/>
</dbReference>
<name>A0A1I2IQ26_9ACTN</name>
<proteinExistence type="predicted"/>
<dbReference type="EMBL" id="FOND01000013">
    <property type="protein sequence ID" value="SFF42926.1"/>
    <property type="molecule type" value="Genomic_DNA"/>
</dbReference>
<protein>
    <submittedName>
        <fullName evidence="1">Uncharacterized protein</fullName>
    </submittedName>
</protein>
<dbReference type="AlphaFoldDB" id="A0A1I2IQ26"/>
<gene>
    <name evidence="1" type="ORF">SAMN05216574_113121</name>
</gene>
<reference evidence="2" key="1">
    <citation type="submission" date="2016-10" db="EMBL/GenBank/DDBJ databases">
        <authorList>
            <person name="Varghese N."/>
            <person name="Submissions S."/>
        </authorList>
    </citation>
    <scope>NUCLEOTIDE SEQUENCE [LARGE SCALE GENOMIC DNA]</scope>
    <source>
        <strain evidence="2">DSM 46838</strain>
    </source>
</reference>
<dbReference type="Proteomes" id="UP000198589">
    <property type="component" value="Unassembled WGS sequence"/>
</dbReference>
<accession>A0A1I2IQ26</accession>
<keyword evidence="2" id="KW-1185">Reference proteome</keyword>
<sequence length="78" mass="7804">MGAGGNVRSAMRRAGRLSGAPFRAVWRFGGWVRHSAADTEGVYGANPNDLPPDDRVTKAAIIAHGLGGGGGGGAGGMQ</sequence>
<organism evidence="1 2">
    <name type="scientific">Blastococcus tunisiensis</name>
    <dbReference type="NCBI Taxonomy" id="1798228"/>
    <lineage>
        <taxon>Bacteria</taxon>
        <taxon>Bacillati</taxon>
        <taxon>Actinomycetota</taxon>
        <taxon>Actinomycetes</taxon>
        <taxon>Geodermatophilales</taxon>
        <taxon>Geodermatophilaceae</taxon>
        <taxon>Blastococcus</taxon>
    </lineage>
</organism>
<evidence type="ECO:0000313" key="2">
    <source>
        <dbReference type="Proteomes" id="UP000198589"/>
    </source>
</evidence>